<keyword evidence="2" id="KW-0255">Endonuclease</keyword>
<evidence type="ECO:0000313" key="3">
    <source>
        <dbReference type="Proteomes" id="UP000199420"/>
    </source>
</evidence>
<dbReference type="RefSeq" id="WP_091336835.1">
    <property type="nucleotide sequence ID" value="NZ_FNYC01000012.1"/>
</dbReference>
<dbReference type="InterPro" id="IPR003615">
    <property type="entry name" value="HNH_nuc"/>
</dbReference>
<proteinExistence type="predicted"/>
<dbReference type="InterPro" id="IPR002711">
    <property type="entry name" value="HNH"/>
</dbReference>
<dbReference type="Proteomes" id="UP000199420">
    <property type="component" value="Unassembled WGS sequence"/>
</dbReference>
<dbReference type="PANTHER" id="PTHR33877">
    <property type="entry name" value="SLL1193 PROTEIN"/>
    <property type="match status" value="1"/>
</dbReference>
<evidence type="ECO:0000313" key="2">
    <source>
        <dbReference type="EMBL" id="SEJ55274.1"/>
    </source>
</evidence>
<dbReference type="GO" id="GO:0008270">
    <property type="term" value="F:zinc ion binding"/>
    <property type="evidence" value="ECO:0007669"/>
    <property type="project" value="InterPro"/>
</dbReference>
<dbReference type="OrthoDB" id="9796565at2"/>
<dbReference type="GO" id="GO:0003676">
    <property type="term" value="F:nucleic acid binding"/>
    <property type="evidence" value="ECO:0007669"/>
    <property type="project" value="InterPro"/>
</dbReference>
<gene>
    <name evidence="2" type="ORF">SAMN04487997_0191</name>
</gene>
<keyword evidence="2" id="KW-0378">Hydrolase</keyword>
<evidence type="ECO:0000259" key="1">
    <source>
        <dbReference type="SMART" id="SM00507"/>
    </source>
</evidence>
<sequence length="182" mass="20507">MAGKRKPLSKRTRFEVFKRDSFTCQYCGSHPPEAVLHVDHIVPVAEGGQNDMDNLVTACDHCNLGKGAVSLQSVPASLSARAAEVAEREEQVRGYAEVMAAKRERIHEQAWDIADIFVEQFRLDGIRKDWLQSIKQFVEKIGVAECIRAMEIATARKPYSRQQCFSYFCGICWNIVREGGSL</sequence>
<accession>A0A1H6ZSV9</accession>
<protein>
    <submittedName>
        <fullName evidence="2">HNH endonuclease</fullName>
    </submittedName>
</protein>
<dbReference type="EMBL" id="FNYC01000012">
    <property type="protein sequence ID" value="SEJ55274.1"/>
    <property type="molecule type" value="Genomic_DNA"/>
</dbReference>
<dbReference type="SMART" id="SM00507">
    <property type="entry name" value="HNHc"/>
    <property type="match status" value="1"/>
</dbReference>
<dbReference type="AlphaFoldDB" id="A0A1H6ZSV9"/>
<name>A0A1H6ZSV9_9GAMM</name>
<dbReference type="PANTHER" id="PTHR33877:SF2">
    <property type="entry name" value="OS07G0170200 PROTEIN"/>
    <property type="match status" value="1"/>
</dbReference>
<feature type="domain" description="HNH nuclease" evidence="1">
    <location>
        <begin position="11"/>
        <end position="64"/>
    </location>
</feature>
<dbReference type="Pfam" id="PF01844">
    <property type="entry name" value="HNH"/>
    <property type="match status" value="1"/>
</dbReference>
<keyword evidence="2" id="KW-0540">Nuclease</keyword>
<organism evidence="2 3">
    <name type="scientific">Frateuria terrea</name>
    <dbReference type="NCBI Taxonomy" id="529704"/>
    <lineage>
        <taxon>Bacteria</taxon>
        <taxon>Pseudomonadati</taxon>
        <taxon>Pseudomonadota</taxon>
        <taxon>Gammaproteobacteria</taxon>
        <taxon>Lysobacterales</taxon>
        <taxon>Rhodanobacteraceae</taxon>
        <taxon>Frateuria</taxon>
    </lineage>
</organism>
<dbReference type="STRING" id="529704.SAMN02927913_2199"/>
<dbReference type="InterPro" id="IPR052892">
    <property type="entry name" value="NA-targeting_endonuclease"/>
</dbReference>
<keyword evidence="3" id="KW-1185">Reference proteome</keyword>
<dbReference type="GO" id="GO:0004519">
    <property type="term" value="F:endonuclease activity"/>
    <property type="evidence" value="ECO:0007669"/>
    <property type="project" value="UniProtKB-KW"/>
</dbReference>
<dbReference type="Gene3D" id="1.10.30.50">
    <property type="match status" value="1"/>
</dbReference>
<reference evidence="2 3" key="1">
    <citation type="submission" date="2016-10" db="EMBL/GenBank/DDBJ databases">
        <authorList>
            <person name="de Groot N.N."/>
        </authorList>
    </citation>
    <scope>NUCLEOTIDE SEQUENCE [LARGE SCALE GENOMIC DNA]</scope>
    <source>
        <strain evidence="2 3">DSM 26515</strain>
    </source>
</reference>
<dbReference type="CDD" id="cd00085">
    <property type="entry name" value="HNHc"/>
    <property type="match status" value="1"/>
</dbReference>